<organism evidence="8 9">
    <name type="scientific">Candidatus Doudnabacteria bacterium CG10_big_fil_rev_8_21_14_0_10_42_18</name>
    <dbReference type="NCBI Taxonomy" id="1974552"/>
    <lineage>
        <taxon>Bacteria</taxon>
        <taxon>Candidatus Doudnaibacteriota</taxon>
    </lineage>
</organism>
<reference evidence="9" key="1">
    <citation type="submission" date="2017-09" db="EMBL/GenBank/DDBJ databases">
        <title>Depth-based differentiation of microbial function through sediment-hosted aquifers and enrichment of novel symbionts in the deep terrestrial subsurface.</title>
        <authorList>
            <person name="Probst A.J."/>
            <person name="Ladd B."/>
            <person name="Jarett J.K."/>
            <person name="Geller-Mcgrath D.E."/>
            <person name="Sieber C.M.K."/>
            <person name="Emerson J.B."/>
            <person name="Anantharaman K."/>
            <person name="Thomas B.C."/>
            <person name="Malmstrom R."/>
            <person name="Stieglmeier M."/>
            <person name="Klingl A."/>
            <person name="Woyke T."/>
            <person name="Ryan C.M."/>
            <person name="Banfield J.F."/>
        </authorList>
    </citation>
    <scope>NUCLEOTIDE SEQUENCE [LARGE SCALE GENOMIC DNA]</scope>
</reference>
<dbReference type="InterPro" id="IPR013766">
    <property type="entry name" value="Thioredoxin_domain"/>
</dbReference>
<feature type="transmembrane region" description="Helical" evidence="6">
    <location>
        <begin position="5"/>
        <end position="22"/>
    </location>
</feature>
<evidence type="ECO:0000256" key="4">
    <source>
        <dbReference type="ARBA" id="ARBA00023157"/>
    </source>
</evidence>
<evidence type="ECO:0000313" key="8">
    <source>
        <dbReference type="EMBL" id="PIR96048.1"/>
    </source>
</evidence>
<dbReference type="PANTHER" id="PTHR13887">
    <property type="entry name" value="GLUTATHIONE S-TRANSFERASE KAPPA"/>
    <property type="match status" value="1"/>
</dbReference>
<accession>A0A2H0VAC3</accession>
<dbReference type="Gene3D" id="3.40.30.10">
    <property type="entry name" value="Glutaredoxin"/>
    <property type="match status" value="1"/>
</dbReference>
<name>A0A2H0VAC3_9BACT</name>
<evidence type="ECO:0000256" key="5">
    <source>
        <dbReference type="ARBA" id="ARBA00023284"/>
    </source>
</evidence>
<evidence type="ECO:0000259" key="7">
    <source>
        <dbReference type="PROSITE" id="PS51352"/>
    </source>
</evidence>
<dbReference type="PROSITE" id="PS51352">
    <property type="entry name" value="THIOREDOXIN_2"/>
    <property type="match status" value="1"/>
</dbReference>
<keyword evidence="6" id="KW-1133">Transmembrane helix</keyword>
<keyword evidence="6" id="KW-0812">Transmembrane</keyword>
<dbReference type="Proteomes" id="UP000230922">
    <property type="component" value="Unassembled WGS sequence"/>
</dbReference>
<keyword evidence="3" id="KW-0560">Oxidoreductase</keyword>
<evidence type="ECO:0000256" key="2">
    <source>
        <dbReference type="ARBA" id="ARBA00022729"/>
    </source>
</evidence>
<dbReference type="InterPro" id="IPR012336">
    <property type="entry name" value="Thioredoxin-like_fold"/>
</dbReference>
<keyword evidence="4" id="KW-1015">Disulfide bond</keyword>
<keyword evidence="2" id="KW-0732">Signal</keyword>
<proteinExistence type="inferred from homology"/>
<evidence type="ECO:0000256" key="1">
    <source>
        <dbReference type="ARBA" id="ARBA00005791"/>
    </source>
</evidence>
<dbReference type="GO" id="GO:0016491">
    <property type="term" value="F:oxidoreductase activity"/>
    <property type="evidence" value="ECO:0007669"/>
    <property type="project" value="UniProtKB-KW"/>
</dbReference>
<dbReference type="InterPro" id="IPR036249">
    <property type="entry name" value="Thioredoxin-like_sf"/>
</dbReference>
<dbReference type="SUPFAM" id="SSF52833">
    <property type="entry name" value="Thioredoxin-like"/>
    <property type="match status" value="1"/>
</dbReference>
<evidence type="ECO:0000256" key="3">
    <source>
        <dbReference type="ARBA" id="ARBA00023002"/>
    </source>
</evidence>
<evidence type="ECO:0000256" key="6">
    <source>
        <dbReference type="SAM" id="Phobius"/>
    </source>
</evidence>
<comment type="similarity">
    <text evidence="1">Belongs to the thioredoxin family. DsbA subfamily.</text>
</comment>
<dbReference type="EMBL" id="PFAK01000051">
    <property type="protein sequence ID" value="PIR96048.1"/>
    <property type="molecule type" value="Genomic_DNA"/>
</dbReference>
<protein>
    <recommendedName>
        <fullName evidence="7">Thioredoxin domain-containing protein</fullName>
    </recommendedName>
</protein>
<gene>
    <name evidence="8" type="ORF">COT92_03175</name>
</gene>
<evidence type="ECO:0000313" key="9">
    <source>
        <dbReference type="Proteomes" id="UP000230922"/>
    </source>
</evidence>
<dbReference type="AlphaFoldDB" id="A0A2H0VAC3"/>
<sequence length="222" mass="24449">MKRNITIVIIVILALGFGYFLFRISPEQGTGVPGAGSLELGEIQAVNEPRPLESGDHVLGNIDAKNTLIAYEDLQCSACASFEPILKQVAAELTDTKLVFRHYPLPSLHKNAVVAAFSAEAAAVQGKFWEYSSALYQKQRDWENLTNPIEKFAEIAGSVGISDIERFKNETENQAYKDKIEADLREALGLNLRGTPSLIFNGQLLELGSAEQIKAQAETFYK</sequence>
<feature type="domain" description="Thioredoxin" evidence="7">
    <location>
        <begin position="44"/>
        <end position="173"/>
    </location>
</feature>
<dbReference type="Pfam" id="PF13462">
    <property type="entry name" value="Thioredoxin_4"/>
    <property type="match status" value="1"/>
</dbReference>
<dbReference type="PANTHER" id="PTHR13887:SF14">
    <property type="entry name" value="DISULFIDE BOND FORMATION PROTEIN D"/>
    <property type="match status" value="1"/>
</dbReference>
<comment type="caution">
    <text evidence="8">The sequence shown here is derived from an EMBL/GenBank/DDBJ whole genome shotgun (WGS) entry which is preliminary data.</text>
</comment>
<keyword evidence="5" id="KW-0676">Redox-active center</keyword>
<keyword evidence="6" id="KW-0472">Membrane</keyword>